<feature type="transmembrane region" description="Helical" evidence="8">
    <location>
        <begin position="363"/>
        <end position="383"/>
    </location>
</feature>
<comment type="similarity">
    <text evidence="2">Belongs to the major facilitator superfamily. EmrB family.</text>
</comment>
<dbReference type="Proteomes" id="UP000233375">
    <property type="component" value="Unassembled WGS sequence"/>
</dbReference>
<evidence type="ECO:0000256" key="5">
    <source>
        <dbReference type="ARBA" id="ARBA00022692"/>
    </source>
</evidence>
<evidence type="ECO:0000256" key="3">
    <source>
        <dbReference type="ARBA" id="ARBA00022448"/>
    </source>
</evidence>
<feature type="transmembrane region" description="Helical" evidence="8">
    <location>
        <begin position="276"/>
        <end position="297"/>
    </location>
</feature>
<keyword evidence="7 8" id="KW-0472">Membrane</keyword>
<dbReference type="InterPro" id="IPR011701">
    <property type="entry name" value="MFS"/>
</dbReference>
<feature type="transmembrane region" description="Helical" evidence="8">
    <location>
        <begin position="442"/>
        <end position="462"/>
    </location>
</feature>
<dbReference type="InterPro" id="IPR020846">
    <property type="entry name" value="MFS_dom"/>
</dbReference>
<feature type="transmembrane region" description="Helical" evidence="8">
    <location>
        <begin position="337"/>
        <end position="357"/>
    </location>
</feature>
<evidence type="ECO:0000256" key="6">
    <source>
        <dbReference type="ARBA" id="ARBA00022989"/>
    </source>
</evidence>
<dbReference type="Pfam" id="PF07690">
    <property type="entry name" value="MFS_1"/>
    <property type="match status" value="1"/>
</dbReference>
<dbReference type="Gene3D" id="1.20.1250.20">
    <property type="entry name" value="MFS general substrate transporter like domains"/>
    <property type="match status" value="1"/>
</dbReference>
<feature type="transmembrane region" description="Helical" evidence="8">
    <location>
        <begin position="83"/>
        <end position="103"/>
    </location>
</feature>
<dbReference type="AlphaFoldDB" id="A0A2N0Z4C3"/>
<dbReference type="InterPro" id="IPR004638">
    <property type="entry name" value="EmrB-like"/>
</dbReference>
<evidence type="ECO:0000256" key="8">
    <source>
        <dbReference type="SAM" id="Phobius"/>
    </source>
</evidence>
<dbReference type="EMBL" id="PISE01000014">
    <property type="protein sequence ID" value="PKG24358.1"/>
    <property type="molecule type" value="Genomic_DNA"/>
</dbReference>
<evidence type="ECO:0000256" key="7">
    <source>
        <dbReference type="ARBA" id="ARBA00023136"/>
    </source>
</evidence>
<feature type="transmembrane region" description="Helical" evidence="8">
    <location>
        <begin position="18"/>
        <end position="36"/>
    </location>
</feature>
<organism evidence="10 11">
    <name type="scientific">Niallia nealsonii</name>
    <dbReference type="NCBI Taxonomy" id="115979"/>
    <lineage>
        <taxon>Bacteria</taxon>
        <taxon>Bacillati</taxon>
        <taxon>Bacillota</taxon>
        <taxon>Bacilli</taxon>
        <taxon>Bacillales</taxon>
        <taxon>Bacillaceae</taxon>
        <taxon>Niallia</taxon>
    </lineage>
</organism>
<dbReference type="SUPFAM" id="SSF103473">
    <property type="entry name" value="MFS general substrate transporter"/>
    <property type="match status" value="1"/>
</dbReference>
<evidence type="ECO:0000313" key="10">
    <source>
        <dbReference type="EMBL" id="PKG24358.1"/>
    </source>
</evidence>
<feature type="transmembrane region" description="Helical" evidence="8">
    <location>
        <begin position="234"/>
        <end position="255"/>
    </location>
</feature>
<comment type="caution">
    <text evidence="10">The sequence shown here is derived from an EMBL/GenBank/DDBJ whole genome shotgun (WGS) entry which is preliminary data.</text>
</comment>
<reference evidence="10 11" key="1">
    <citation type="journal article" date="2003" name="Int. J. Syst. Evol. Microbiol.">
        <title>Bacillus nealsonii sp. nov., isolated from a spacecraft-assembly facility, whose spores are gamma-radiation resistant.</title>
        <authorList>
            <person name="Venkateswaran K."/>
            <person name="Kempf M."/>
            <person name="Chen F."/>
            <person name="Satomi M."/>
            <person name="Nicholson W."/>
            <person name="Kern R."/>
        </authorList>
    </citation>
    <scope>NUCLEOTIDE SEQUENCE [LARGE SCALE GENOMIC DNA]</scope>
    <source>
        <strain evidence="10 11">FO-92</strain>
    </source>
</reference>
<keyword evidence="5 8" id="KW-0812">Transmembrane</keyword>
<feature type="transmembrane region" description="Helical" evidence="8">
    <location>
        <begin position="109"/>
        <end position="134"/>
    </location>
</feature>
<feature type="transmembrane region" description="Helical" evidence="8">
    <location>
        <begin position="56"/>
        <end position="76"/>
    </location>
</feature>
<feature type="transmembrane region" description="Helical" evidence="8">
    <location>
        <begin position="203"/>
        <end position="222"/>
    </location>
</feature>
<feature type="domain" description="Major facilitator superfamily (MFS) profile" evidence="9">
    <location>
        <begin position="18"/>
        <end position="469"/>
    </location>
</feature>
<gene>
    <name evidence="10" type="ORF">CWS01_06995</name>
</gene>
<sequence>MVDEKNDSIEQKANRHGVLIAMLLGAFSVILNNSILNVSIPSFMQMFDINAIQAQNVVVGFMIPMMITMSLSGYLADVLTRKFVYILGMVLFLAGSLLGMAAWDFQSLIFFRIVQGIGGGFVMPLSISILFSYYSEKERGFATGIWGVAAMVAPAIGPTIGGLILEYSSWKMLFAMNIPTSIICMIATAYFLKEKRQSKKIKFDFIGFICITIGIVCLTLGVNRIPYGFSDHGWLTICLLLIGFTGFLFFIYTELHINNPLIDIRIFQNPIFTNSTIIVAVCTASLFSGMLLLPLLLQEVLQLSALTTGLILLPQGMMMGIAMTIGGKILDRSGVRIILPAGIIILSIVTLVLGWLVGQSSQWLLIFLLIIRGIGIGFINTPATTAGLNALPSFQVSRAMSINNVIRQLTGTITVVLFSMFFESRRIIYMERMSKEAAGILSVQHSFLIMGIIVILMLPITFKMNYKKMEKKKRLARKFG</sequence>
<dbReference type="PANTHER" id="PTHR42718">
    <property type="entry name" value="MAJOR FACILITATOR SUPERFAMILY MULTIDRUG TRANSPORTER MFSC"/>
    <property type="match status" value="1"/>
</dbReference>
<evidence type="ECO:0000259" key="9">
    <source>
        <dbReference type="PROSITE" id="PS50850"/>
    </source>
</evidence>
<dbReference type="InterPro" id="IPR036259">
    <property type="entry name" value="MFS_trans_sf"/>
</dbReference>
<proteinExistence type="inferred from homology"/>
<evidence type="ECO:0000256" key="1">
    <source>
        <dbReference type="ARBA" id="ARBA00004651"/>
    </source>
</evidence>
<feature type="transmembrane region" description="Helical" evidence="8">
    <location>
        <begin position="303"/>
        <end position="325"/>
    </location>
</feature>
<dbReference type="GO" id="GO:0022857">
    <property type="term" value="F:transmembrane transporter activity"/>
    <property type="evidence" value="ECO:0007669"/>
    <property type="project" value="InterPro"/>
</dbReference>
<dbReference type="GO" id="GO:0005886">
    <property type="term" value="C:plasma membrane"/>
    <property type="evidence" value="ECO:0007669"/>
    <property type="project" value="UniProtKB-SubCell"/>
</dbReference>
<name>A0A2N0Z4C3_9BACI</name>
<evidence type="ECO:0000256" key="2">
    <source>
        <dbReference type="ARBA" id="ARBA00008537"/>
    </source>
</evidence>
<evidence type="ECO:0000313" key="11">
    <source>
        <dbReference type="Proteomes" id="UP000233375"/>
    </source>
</evidence>
<keyword evidence="3" id="KW-0813">Transport</keyword>
<dbReference type="PROSITE" id="PS50850">
    <property type="entry name" value="MFS"/>
    <property type="match status" value="1"/>
</dbReference>
<feature type="transmembrane region" description="Helical" evidence="8">
    <location>
        <begin position="404"/>
        <end position="422"/>
    </location>
</feature>
<evidence type="ECO:0000256" key="4">
    <source>
        <dbReference type="ARBA" id="ARBA00022475"/>
    </source>
</evidence>
<dbReference type="Gene3D" id="1.20.1720.10">
    <property type="entry name" value="Multidrug resistance protein D"/>
    <property type="match status" value="1"/>
</dbReference>
<keyword evidence="6 8" id="KW-1133">Transmembrane helix</keyword>
<feature type="transmembrane region" description="Helical" evidence="8">
    <location>
        <begin position="170"/>
        <end position="191"/>
    </location>
</feature>
<feature type="transmembrane region" description="Helical" evidence="8">
    <location>
        <begin position="141"/>
        <end position="164"/>
    </location>
</feature>
<dbReference type="PANTHER" id="PTHR42718:SF9">
    <property type="entry name" value="MAJOR FACILITATOR SUPERFAMILY MULTIDRUG TRANSPORTER MFSC"/>
    <property type="match status" value="1"/>
</dbReference>
<dbReference type="NCBIfam" id="TIGR00711">
    <property type="entry name" value="efflux_EmrB"/>
    <property type="match status" value="1"/>
</dbReference>
<comment type="subcellular location">
    <subcellularLocation>
        <location evidence="1">Cell membrane</location>
        <topology evidence="1">Multi-pass membrane protein</topology>
    </subcellularLocation>
</comment>
<accession>A0A2N0Z4C3</accession>
<keyword evidence="11" id="KW-1185">Reference proteome</keyword>
<dbReference type="PRINTS" id="PR01036">
    <property type="entry name" value="TCRTETB"/>
</dbReference>
<keyword evidence="4" id="KW-1003">Cell membrane</keyword>
<protein>
    <submittedName>
        <fullName evidence="10">MFS transporter</fullName>
    </submittedName>
</protein>